<dbReference type="Pfam" id="PF03466">
    <property type="entry name" value="LysR_substrate"/>
    <property type="match status" value="1"/>
</dbReference>
<organism evidence="6 7">
    <name type="scientific">Cedecea davisae DSM 4568</name>
    <dbReference type="NCBI Taxonomy" id="566551"/>
    <lineage>
        <taxon>Bacteria</taxon>
        <taxon>Pseudomonadati</taxon>
        <taxon>Pseudomonadota</taxon>
        <taxon>Gammaproteobacteria</taxon>
        <taxon>Enterobacterales</taxon>
        <taxon>Enterobacteriaceae</taxon>
        <taxon>Cedecea</taxon>
    </lineage>
</organism>
<dbReference type="AlphaFoldDB" id="S3J7F9"/>
<dbReference type="InterPro" id="IPR005119">
    <property type="entry name" value="LysR_subst-bd"/>
</dbReference>
<dbReference type="SUPFAM" id="SSF46785">
    <property type="entry name" value="Winged helix' DNA-binding domain"/>
    <property type="match status" value="1"/>
</dbReference>
<dbReference type="Gene3D" id="3.40.190.10">
    <property type="entry name" value="Periplasmic binding protein-like II"/>
    <property type="match status" value="2"/>
</dbReference>
<dbReference type="GO" id="GO:0003700">
    <property type="term" value="F:DNA-binding transcription factor activity"/>
    <property type="evidence" value="ECO:0007669"/>
    <property type="project" value="InterPro"/>
</dbReference>
<dbReference type="PANTHER" id="PTHR30118:SF15">
    <property type="entry name" value="TRANSCRIPTIONAL REGULATORY PROTEIN"/>
    <property type="match status" value="1"/>
</dbReference>
<evidence type="ECO:0000256" key="1">
    <source>
        <dbReference type="ARBA" id="ARBA00009437"/>
    </source>
</evidence>
<dbReference type="Proteomes" id="UP000014585">
    <property type="component" value="Unassembled WGS sequence"/>
</dbReference>
<dbReference type="InterPro" id="IPR036388">
    <property type="entry name" value="WH-like_DNA-bd_sf"/>
</dbReference>
<dbReference type="EMBL" id="ATDT01000026">
    <property type="protein sequence ID" value="EPF16002.1"/>
    <property type="molecule type" value="Genomic_DNA"/>
</dbReference>
<evidence type="ECO:0000313" key="7">
    <source>
        <dbReference type="Proteomes" id="UP000014585"/>
    </source>
</evidence>
<dbReference type="InterPro" id="IPR050389">
    <property type="entry name" value="LysR-type_TF"/>
</dbReference>
<name>S3J7F9_9ENTR</name>
<gene>
    <name evidence="6" type="ORF">HMPREF0201_03179</name>
</gene>
<dbReference type="PATRIC" id="fig|566551.4.peg.2899"/>
<keyword evidence="3" id="KW-0238">DNA-binding</keyword>
<evidence type="ECO:0000256" key="3">
    <source>
        <dbReference type="ARBA" id="ARBA00023125"/>
    </source>
</evidence>
<dbReference type="SUPFAM" id="SSF53850">
    <property type="entry name" value="Periplasmic binding protein-like II"/>
    <property type="match status" value="1"/>
</dbReference>
<dbReference type="PRINTS" id="PR00039">
    <property type="entry name" value="HTHLYSR"/>
</dbReference>
<keyword evidence="4" id="KW-0804">Transcription</keyword>
<accession>S3J7F9</accession>
<keyword evidence="2" id="KW-0805">Transcription regulation</keyword>
<dbReference type="GO" id="GO:0003677">
    <property type="term" value="F:DNA binding"/>
    <property type="evidence" value="ECO:0007669"/>
    <property type="project" value="UniProtKB-KW"/>
</dbReference>
<evidence type="ECO:0000256" key="4">
    <source>
        <dbReference type="ARBA" id="ARBA00023163"/>
    </source>
</evidence>
<comment type="similarity">
    <text evidence="1">Belongs to the LysR transcriptional regulatory family.</text>
</comment>
<feature type="domain" description="HTH lysR-type" evidence="5">
    <location>
        <begin position="7"/>
        <end position="64"/>
    </location>
</feature>
<dbReference type="Pfam" id="PF00126">
    <property type="entry name" value="HTH_1"/>
    <property type="match status" value="1"/>
</dbReference>
<dbReference type="OrthoDB" id="8557381at2"/>
<evidence type="ECO:0000313" key="6">
    <source>
        <dbReference type="EMBL" id="EPF16002.1"/>
    </source>
</evidence>
<dbReference type="STRING" id="566551.HMPREF0201_03179"/>
<dbReference type="PROSITE" id="PS50931">
    <property type="entry name" value="HTH_LYSR"/>
    <property type="match status" value="1"/>
</dbReference>
<dbReference type="InterPro" id="IPR036390">
    <property type="entry name" value="WH_DNA-bd_sf"/>
</dbReference>
<dbReference type="PANTHER" id="PTHR30118">
    <property type="entry name" value="HTH-TYPE TRANSCRIPTIONAL REGULATOR LEUO-RELATED"/>
    <property type="match status" value="1"/>
</dbReference>
<dbReference type="Gene3D" id="1.10.10.10">
    <property type="entry name" value="Winged helix-like DNA-binding domain superfamily/Winged helix DNA-binding domain"/>
    <property type="match status" value="1"/>
</dbReference>
<reference evidence="6 7" key="1">
    <citation type="submission" date="2013-04" db="EMBL/GenBank/DDBJ databases">
        <authorList>
            <person name="Weinstock G."/>
            <person name="Sodergren E."/>
            <person name="Lobos E.A."/>
            <person name="Fulton L."/>
            <person name="Fulton R."/>
            <person name="Courtney L."/>
            <person name="Fronick C."/>
            <person name="O'Laughlin M."/>
            <person name="Godfrey J."/>
            <person name="Wilson R.M."/>
            <person name="Miner T."/>
            <person name="Farmer C."/>
            <person name="Delehaunty K."/>
            <person name="Cordes M."/>
            <person name="Minx P."/>
            <person name="Tomlinson C."/>
            <person name="Chen J."/>
            <person name="Wollam A."/>
            <person name="Pepin K.H."/>
            <person name="Palsikar V.B."/>
            <person name="Zhang X."/>
            <person name="Suruliraj S."/>
            <person name="Perna N.T."/>
            <person name="Plunkett G."/>
            <person name="Warren W."/>
            <person name="Mitreva M."/>
            <person name="Mardis E.R."/>
            <person name="Wilson R.K."/>
        </authorList>
    </citation>
    <scope>NUCLEOTIDE SEQUENCE [LARGE SCALE GENOMIC DNA]</scope>
    <source>
        <strain evidence="6 7">DSM 4568</strain>
    </source>
</reference>
<dbReference type="InterPro" id="IPR000847">
    <property type="entry name" value="LysR_HTH_N"/>
</dbReference>
<dbReference type="HOGENOM" id="CLU_039613_39_3_6"/>
<evidence type="ECO:0000256" key="2">
    <source>
        <dbReference type="ARBA" id="ARBA00023015"/>
    </source>
</evidence>
<evidence type="ECO:0000259" key="5">
    <source>
        <dbReference type="PROSITE" id="PS50931"/>
    </source>
</evidence>
<dbReference type="RefSeq" id="WP_016537456.1">
    <property type="nucleotide sequence ID" value="NZ_KE161030.1"/>
</dbReference>
<comment type="caution">
    <text evidence="6">The sequence shown here is derived from an EMBL/GenBank/DDBJ whole genome shotgun (WGS) entry which is preliminary data.</text>
</comment>
<sequence>MDNLRKLDLNLLLTLEALLKDPNVTRAARALNLSQPTVSVQLAKLRKSLNDPLFLPGPRGMRPTARAELLRASLSEALGMLDKAISPPGPFIPGESSHTWQVVAADYCENTVLLPVLQMLRRDAPGTRLAILSGANSYMAKSAGQDKVDLFFHIPEESPQGLRSRTLFREEYVLASRVGHPLLKTAPKLRQFLELDYVMISPDGGGFWGNTDKVLSEMGLSRKVVLSVPHFMFAVFTIATTDMVGMLPLRLVKNNPQLQYFPPPIDIPGFDMNMLWHEHLHREPAHKWLRDLIVRSVEGEGTSQIPSPLWGER</sequence>
<protein>
    <submittedName>
        <fullName evidence="6">LysR substrate binding domain protein</fullName>
    </submittedName>
</protein>
<proteinExistence type="inferred from homology"/>